<keyword evidence="6" id="KW-1185">Reference proteome</keyword>
<dbReference type="PANTHER" id="PTHR30146">
    <property type="entry name" value="LACI-RELATED TRANSCRIPTIONAL REPRESSOR"/>
    <property type="match status" value="1"/>
</dbReference>
<dbReference type="GO" id="GO:0003700">
    <property type="term" value="F:DNA-binding transcription factor activity"/>
    <property type="evidence" value="ECO:0007669"/>
    <property type="project" value="TreeGrafter"/>
</dbReference>
<dbReference type="InterPro" id="IPR000843">
    <property type="entry name" value="HTH_LacI"/>
</dbReference>
<dbReference type="PROSITE" id="PS00356">
    <property type="entry name" value="HTH_LACI_1"/>
    <property type="match status" value="1"/>
</dbReference>
<dbReference type="Proteomes" id="UP001143330">
    <property type="component" value="Unassembled WGS sequence"/>
</dbReference>
<dbReference type="PANTHER" id="PTHR30146:SF152">
    <property type="entry name" value="TRANSCRIPTIONAL REGULATORY PROTEIN"/>
    <property type="match status" value="1"/>
</dbReference>
<dbReference type="Pfam" id="PF13407">
    <property type="entry name" value="Peripla_BP_4"/>
    <property type="match status" value="1"/>
</dbReference>
<dbReference type="Gene3D" id="1.10.260.40">
    <property type="entry name" value="lambda repressor-like DNA-binding domains"/>
    <property type="match status" value="1"/>
</dbReference>
<dbReference type="InterPro" id="IPR025997">
    <property type="entry name" value="SBP_2_dom"/>
</dbReference>
<proteinExistence type="predicted"/>
<feature type="domain" description="HTH lacI-type" evidence="4">
    <location>
        <begin position="13"/>
        <end position="67"/>
    </location>
</feature>
<dbReference type="Pfam" id="PF00356">
    <property type="entry name" value="LacI"/>
    <property type="match status" value="1"/>
</dbReference>
<dbReference type="PROSITE" id="PS50932">
    <property type="entry name" value="HTH_LACI_2"/>
    <property type="match status" value="1"/>
</dbReference>
<dbReference type="SMART" id="SM00354">
    <property type="entry name" value="HTH_LACI"/>
    <property type="match status" value="1"/>
</dbReference>
<dbReference type="GO" id="GO:0000976">
    <property type="term" value="F:transcription cis-regulatory region binding"/>
    <property type="evidence" value="ECO:0007669"/>
    <property type="project" value="TreeGrafter"/>
</dbReference>
<protein>
    <submittedName>
        <fullName evidence="5">LacI family transcriptional regulator</fullName>
    </submittedName>
</protein>
<keyword evidence="3" id="KW-0804">Transcription</keyword>
<sequence length="350" mass="37692">MSIEDNTKTRQLPTLADVAARAGVSTATADRALNGRPGVRPTTLRRVLQAANELDYITDASERASAGLRPLRLAFLLPAGENSFVTMLGRLVGGAQSQFAAVNMCARVERIESFRPDLLAQKLRKIGREVDGVAFMALEHPLVREAVNGLAERGVPTVTLITDVGNSARVAYVGLENRSAGRTAGYLIARFIGPRPAKVAMIAGSLSYRAHEEREMGFLHLFEEAFPAIEVVGLREGLDEDARNYRQTKTLLGRHPDLAGIYNIGGGPTGVARALKEAGRQHDVVFVGHGLTRETRALLLDGTMDAVITQNPQATLANCITIFANLRAGRPATEAVPAPSIDVIFRENLP</sequence>
<accession>A0A9W6JTP0</accession>
<evidence type="ECO:0000256" key="2">
    <source>
        <dbReference type="ARBA" id="ARBA00023125"/>
    </source>
</evidence>
<evidence type="ECO:0000256" key="3">
    <source>
        <dbReference type="ARBA" id="ARBA00023163"/>
    </source>
</evidence>
<dbReference type="CDD" id="cd06307">
    <property type="entry name" value="PBP1_sugar_binding"/>
    <property type="match status" value="1"/>
</dbReference>
<dbReference type="EMBL" id="BSFM01000005">
    <property type="protein sequence ID" value="GLK83077.1"/>
    <property type="molecule type" value="Genomic_DNA"/>
</dbReference>
<reference evidence="5" key="2">
    <citation type="submission" date="2023-01" db="EMBL/GenBank/DDBJ databases">
        <authorList>
            <person name="Sun Q."/>
            <person name="Evtushenko L."/>
        </authorList>
    </citation>
    <scope>NUCLEOTIDE SEQUENCE</scope>
    <source>
        <strain evidence="5">VKM B-2789</strain>
    </source>
</reference>
<dbReference type="InterPro" id="IPR010982">
    <property type="entry name" value="Lambda_DNA-bd_dom_sf"/>
</dbReference>
<name>A0A9W6JTP0_9HYPH</name>
<dbReference type="SUPFAM" id="SSF47413">
    <property type="entry name" value="lambda repressor-like DNA-binding domains"/>
    <property type="match status" value="1"/>
</dbReference>
<keyword evidence="1" id="KW-0805">Transcription regulation</keyword>
<organism evidence="5 6">
    <name type="scientific">Ancylobacter defluvii</name>
    <dbReference type="NCBI Taxonomy" id="1282440"/>
    <lineage>
        <taxon>Bacteria</taxon>
        <taxon>Pseudomonadati</taxon>
        <taxon>Pseudomonadota</taxon>
        <taxon>Alphaproteobacteria</taxon>
        <taxon>Hyphomicrobiales</taxon>
        <taxon>Xanthobacteraceae</taxon>
        <taxon>Ancylobacter</taxon>
    </lineage>
</organism>
<gene>
    <name evidence="5" type="ORF">GCM10017653_11460</name>
</gene>
<dbReference type="InterPro" id="IPR028082">
    <property type="entry name" value="Peripla_BP_I"/>
</dbReference>
<dbReference type="RefSeq" id="WP_213365690.1">
    <property type="nucleotide sequence ID" value="NZ_BSFM01000005.1"/>
</dbReference>
<evidence type="ECO:0000313" key="5">
    <source>
        <dbReference type="EMBL" id="GLK83077.1"/>
    </source>
</evidence>
<reference evidence="5" key="1">
    <citation type="journal article" date="2014" name="Int. J. Syst. Evol. Microbiol.">
        <title>Complete genome sequence of Corynebacterium casei LMG S-19264T (=DSM 44701T), isolated from a smear-ripened cheese.</title>
        <authorList>
            <consortium name="US DOE Joint Genome Institute (JGI-PGF)"/>
            <person name="Walter F."/>
            <person name="Albersmeier A."/>
            <person name="Kalinowski J."/>
            <person name="Ruckert C."/>
        </authorList>
    </citation>
    <scope>NUCLEOTIDE SEQUENCE</scope>
    <source>
        <strain evidence="5">VKM B-2789</strain>
    </source>
</reference>
<dbReference type="CDD" id="cd01392">
    <property type="entry name" value="HTH_LacI"/>
    <property type="match status" value="1"/>
</dbReference>
<dbReference type="SUPFAM" id="SSF53822">
    <property type="entry name" value="Periplasmic binding protein-like I"/>
    <property type="match status" value="1"/>
</dbReference>
<evidence type="ECO:0000259" key="4">
    <source>
        <dbReference type="PROSITE" id="PS50932"/>
    </source>
</evidence>
<evidence type="ECO:0000313" key="6">
    <source>
        <dbReference type="Proteomes" id="UP001143330"/>
    </source>
</evidence>
<comment type="caution">
    <text evidence="5">The sequence shown here is derived from an EMBL/GenBank/DDBJ whole genome shotgun (WGS) entry which is preliminary data.</text>
</comment>
<evidence type="ECO:0000256" key="1">
    <source>
        <dbReference type="ARBA" id="ARBA00023015"/>
    </source>
</evidence>
<dbReference type="AlphaFoldDB" id="A0A9W6JTP0"/>
<keyword evidence="2" id="KW-0238">DNA-binding</keyword>
<dbReference type="Gene3D" id="3.40.50.2300">
    <property type="match status" value="2"/>
</dbReference>